<comment type="function">
    <text evidence="7">Involved in pre-mRNA splicing as component of the spliceosome. Component of the PRP19-CDC5L complex that forms an integral part of the spliceosome and is required for activating pre-mRNA splicing. As a component of the minor spliceosome, involved in the splicing of U12-type introns in pre-mRNAs.</text>
</comment>
<evidence type="ECO:0000313" key="15">
    <source>
        <dbReference type="Proteomes" id="UP000694388"/>
    </source>
</evidence>
<evidence type="ECO:0000256" key="5">
    <source>
        <dbReference type="ARBA" id="ARBA00022884"/>
    </source>
</evidence>
<reference evidence="14" key="2">
    <citation type="submission" date="2025-09" db="UniProtKB">
        <authorList>
            <consortium name="Ensembl"/>
        </authorList>
    </citation>
    <scope>IDENTIFICATION</scope>
</reference>
<dbReference type="PANTHER" id="PTHR19923:SF0">
    <property type="entry name" value="PLEIOTROPIC REGULATOR 1"/>
    <property type="match status" value="1"/>
</dbReference>
<evidence type="ECO:0000256" key="3">
    <source>
        <dbReference type="ARBA" id="ARBA00022574"/>
    </source>
</evidence>
<dbReference type="AlphaFoldDB" id="A0A8C4QDP3"/>
<keyword evidence="3 11" id="KW-0853">WD repeat</keyword>
<dbReference type="SMART" id="SM00360">
    <property type="entry name" value="RRM"/>
    <property type="match status" value="3"/>
</dbReference>
<protein>
    <recommendedName>
        <fullName evidence="9">Pleiotropic regulator 1</fullName>
    </recommendedName>
</protein>
<dbReference type="GO" id="GO:0003723">
    <property type="term" value="F:RNA binding"/>
    <property type="evidence" value="ECO:0007669"/>
    <property type="project" value="UniProtKB-UniRule"/>
</dbReference>
<keyword evidence="2" id="KW-0963">Cytoplasm</keyword>
<dbReference type="PROSITE" id="PS50294">
    <property type="entry name" value="WD_REPEATS_REGION"/>
    <property type="match status" value="5"/>
</dbReference>
<dbReference type="InterPro" id="IPR012677">
    <property type="entry name" value="Nucleotide-bd_a/b_plait_sf"/>
</dbReference>
<evidence type="ECO:0000256" key="6">
    <source>
        <dbReference type="ARBA" id="ARBA00025726"/>
    </source>
</evidence>
<dbReference type="Pfam" id="PF00400">
    <property type="entry name" value="WD40"/>
    <property type="match status" value="7"/>
</dbReference>
<dbReference type="FunFam" id="3.30.70.330:FF:000027">
    <property type="entry name" value="Heterogeneous nuclear ribonucleoprotein q isoform"/>
    <property type="match status" value="1"/>
</dbReference>
<evidence type="ECO:0000256" key="12">
    <source>
        <dbReference type="SAM" id="MobiDB-lite"/>
    </source>
</evidence>
<dbReference type="Pfam" id="PF00076">
    <property type="entry name" value="RRM_1"/>
    <property type="match status" value="3"/>
</dbReference>
<dbReference type="Ensembl" id="ENSEBUT00000013905.1">
    <property type="protein sequence ID" value="ENSEBUP00000013329.1"/>
    <property type="gene ID" value="ENSEBUG00000008428.1"/>
</dbReference>
<dbReference type="PROSITE" id="PS50082">
    <property type="entry name" value="WD_REPEATS_2"/>
    <property type="match status" value="5"/>
</dbReference>
<dbReference type="InterPro" id="IPR035979">
    <property type="entry name" value="RBD_domain_sf"/>
</dbReference>
<dbReference type="GO" id="GO:0005737">
    <property type="term" value="C:cytoplasm"/>
    <property type="evidence" value="ECO:0007669"/>
    <property type="project" value="UniProtKB-SubCell"/>
</dbReference>
<evidence type="ECO:0000256" key="2">
    <source>
        <dbReference type="ARBA" id="ARBA00022490"/>
    </source>
</evidence>
<dbReference type="GeneTree" id="ENSGT00940000155316"/>
<dbReference type="InterPro" id="IPR006535">
    <property type="entry name" value="HnRNP_R/Q_splicing_fac"/>
</dbReference>
<dbReference type="PROSITE" id="PS00678">
    <property type="entry name" value="WD_REPEATS_1"/>
    <property type="match status" value="2"/>
</dbReference>
<dbReference type="GO" id="GO:0071013">
    <property type="term" value="C:catalytic step 2 spliceosome"/>
    <property type="evidence" value="ECO:0007669"/>
    <property type="project" value="TreeGrafter"/>
</dbReference>
<feature type="repeat" description="WD" evidence="11">
    <location>
        <begin position="774"/>
        <end position="815"/>
    </location>
</feature>
<comment type="subunit">
    <text evidence="8">Identified in the spliceosome C complex. Component of the PRP19-CDC5L splicing complex composed of a core complex comprising a homotetramer of PRPF19, CDC5L, PLRG1 and BCAS2, and at least three less stably associated proteins CTNNBL1, CWC15 and HSPA8. Interacts (via its WD40 repeat domain) directly with CDC5L (via its C-terminal); the interaction is required for mRNA splicing but not for spliceosome assembly. Component of the minor spliceosome, which splices U12-type introns. Within this complex, interacts with CRIPT. Also interacts directly in the complex with BCAS2 and PRPF19. Interacts with USB1.</text>
</comment>
<keyword evidence="15" id="KW-1185">Reference proteome</keyword>
<dbReference type="SUPFAM" id="SSF50978">
    <property type="entry name" value="WD40 repeat-like"/>
    <property type="match status" value="1"/>
</dbReference>
<evidence type="ECO:0000256" key="10">
    <source>
        <dbReference type="PROSITE-ProRule" id="PRU00176"/>
    </source>
</evidence>
<evidence type="ECO:0000256" key="4">
    <source>
        <dbReference type="ARBA" id="ARBA00022737"/>
    </source>
</evidence>
<comment type="subcellular location">
    <subcellularLocation>
        <location evidence="1">Cytoplasm</location>
    </subcellularLocation>
</comment>
<dbReference type="NCBIfam" id="TIGR01648">
    <property type="entry name" value="hnRNP-R-Q"/>
    <property type="match status" value="1"/>
</dbReference>
<sequence length="1004" mass="110305">MTAGDATISPQEASTGMAEHGTATASGSGEPCKTPLSSALESLLKRTGYQLQQENGQRRYGGPPPGWDGAPPPRGCQVFVGKIPRDCYEDELVPALETAGCLYELRLMVDGEGRTRGYAFATYIGRTEARAAVRLLDNHEIRPGRLLGVCSSVDNCRLFVGGIPKTARKDEILREMKCATDGVTDVIVYASAADKSRNRGFAFVEYESHRAAAAARRKLLAGGRSGPQLWGQPLAVDWAEPEPAVDEEVMKTVKVLYVRNLMLTTTEDFLRYAFEAAAPGGTVERVKKIRDYAFVHFSCRDDALRAMTALHGTDIDGACVEVMLAKPVDREQYQRYQRATKGIAQSTDSLASSYLYPTYDPYGLTYFGYGPAFSSTIGPGRDYVMKVRDWGFTSPSNTVAHHGGYSAGRSIYSRYHEHKEHPGSLYELVPSIDFAALNPTLALKSSVPGYHTLPSPYSVYPGIPLATPKAMDEKGSSSPDQVGNHGVTAAIELAGGAGHVLPAVNPSSPGAYSEVQKHSVHTLVFRSLKRTHDMFVGDQAKPIPLDEASHKLKMAVKMQFEYGTVQHLPAEREHHERTLHVDPFSYSQQSYVQEQRIALTDGIQIQKTPSEAPVNSLAMVLPRTRQDVGRTAASVKEIHRHAGGGERVLPPVSALVEGLSNSSGSSLISRKPPSLPKPQWHPPWKLYRVISGHLGWVRCIAVEPGNQWFVTGSADRTIKIWELATGKLKLSLTGHISTVRGVAVSARSPYLFSCGEDKQVKCWDLEYNKVIRHYHGHLSAIYALDLHPTIDIVATCGRDATTRIWDIRTKANVHTLTGHTNTVADVKCQAVEPQVITGSHDCTVRLWDIAAGKSRATLTNHKKSIRSLVVHPRQYMFASASPDNIKQWKFPDGVFIQNLSGHNAIINCLAINSDGVLVSGADNGTMHLWDWRTGYNFQRVHAAVQPGSLDSESGIFSCAFDQSESRLITAEADKTIKLYKEDDTATEETHPVNWKPEILKRKRF</sequence>
<proteinExistence type="inferred from homology"/>
<feature type="domain" description="RRM" evidence="13">
    <location>
        <begin position="254"/>
        <end position="327"/>
    </location>
</feature>
<dbReference type="FunFam" id="3.30.70.330:FF:000026">
    <property type="entry name" value="APOBEC1 complementation factor isoform X1"/>
    <property type="match status" value="1"/>
</dbReference>
<dbReference type="InterPro" id="IPR001680">
    <property type="entry name" value="WD40_rpt"/>
</dbReference>
<dbReference type="InterPro" id="IPR020472">
    <property type="entry name" value="WD40_PAC1"/>
</dbReference>
<dbReference type="Proteomes" id="UP000694388">
    <property type="component" value="Unplaced"/>
</dbReference>
<feature type="region of interest" description="Disordered" evidence="12">
    <location>
        <begin position="1"/>
        <end position="37"/>
    </location>
</feature>
<evidence type="ECO:0000256" key="7">
    <source>
        <dbReference type="ARBA" id="ARBA00046238"/>
    </source>
</evidence>
<dbReference type="GO" id="GO:0000398">
    <property type="term" value="P:mRNA splicing, via spliceosome"/>
    <property type="evidence" value="ECO:0007669"/>
    <property type="project" value="InterPro"/>
</dbReference>
<feature type="repeat" description="WD" evidence="11">
    <location>
        <begin position="899"/>
        <end position="939"/>
    </location>
</feature>
<dbReference type="GO" id="GO:0071011">
    <property type="term" value="C:precatalytic spliceosome"/>
    <property type="evidence" value="ECO:0007669"/>
    <property type="project" value="TreeGrafter"/>
</dbReference>
<evidence type="ECO:0000256" key="9">
    <source>
        <dbReference type="ARBA" id="ARBA00073631"/>
    </source>
</evidence>
<feature type="domain" description="RRM" evidence="13">
    <location>
        <begin position="76"/>
        <end position="154"/>
    </location>
</feature>
<dbReference type="CDD" id="cd12249">
    <property type="entry name" value="RRM1_hnRNPR_like"/>
    <property type="match status" value="1"/>
</dbReference>
<evidence type="ECO:0000256" key="8">
    <source>
        <dbReference type="ARBA" id="ARBA00062641"/>
    </source>
</evidence>
<evidence type="ECO:0000259" key="13">
    <source>
        <dbReference type="PROSITE" id="PS50102"/>
    </source>
</evidence>
<reference evidence="14" key="1">
    <citation type="submission" date="2025-08" db="UniProtKB">
        <authorList>
            <consortium name="Ensembl"/>
        </authorList>
    </citation>
    <scope>IDENTIFICATION</scope>
</reference>
<dbReference type="FunFam" id="3.30.70.330:FF:000022">
    <property type="entry name" value="APOBEC1 complementation factor isoform X1"/>
    <property type="match status" value="1"/>
</dbReference>
<dbReference type="InterPro" id="IPR015943">
    <property type="entry name" value="WD40/YVTN_repeat-like_dom_sf"/>
</dbReference>
<feature type="repeat" description="WD" evidence="11">
    <location>
        <begin position="690"/>
        <end position="731"/>
    </location>
</feature>
<dbReference type="PRINTS" id="PR00320">
    <property type="entry name" value="GPROTEINBRPT"/>
</dbReference>
<feature type="repeat" description="WD" evidence="11">
    <location>
        <begin position="732"/>
        <end position="773"/>
    </location>
</feature>
<dbReference type="PROSITE" id="PS50102">
    <property type="entry name" value="RRM"/>
    <property type="match status" value="3"/>
</dbReference>
<dbReference type="SMART" id="SM00320">
    <property type="entry name" value="WD40"/>
    <property type="match status" value="7"/>
</dbReference>
<dbReference type="Gene3D" id="3.30.70.330">
    <property type="match status" value="3"/>
</dbReference>
<dbReference type="FunFam" id="2.130.10.10:FF:000012">
    <property type="entry name" value="Putative pleiotropic regulator 1"/>
    <property type="match status" value="1"/>
</dbReference>
<dbReference type="PANTHER" id="PTHR19923">
    <property type="entry name" value="WD40 REPEAT PROTEINPRL1/PRL2-RELATED"/>
    <property type="match status" value="1"/>
</dbReference>
<keyword evidence="5 10" id="KW-0694">RNA-binding</keyword>
<dbReference type="SUPFAM" id="SSF54928">
    <property type="entry name" value="RNA-binding domain, RBD"/>
    <property type="match status" value="2"/>
</dbReference>
<evidence type="ECO:0000313" key="14">
    <source>
        <dbReference type="Ensembl" id="ENSEBUP00000013329.1"/>
    </source>
</evidence>
<name>A0A8C4QDP3_EPTBU</name>
<comment type="similarity">
    <text evidence="6">Belongs to the WD repeat PRL1/PRL2 family.</text>
</comment>
<feature type="domain" description="RRM" evidence="13">
    <location>
        <begin position="156"/>
        <end position="241"/>
    </location>
</feature>
<evidence type="ECO:0000256" key="1">
    <source>
        <dbReference type="ARBA" id="ARBA00004496"/>
    </source>
</evidence>
<feature type="repeat" description="WD" evidence="11">
    <location>
        <begin position="816"/>
        <end position="857"/>
    </location>
</feature>
<dbReference type="CDD" id="cd12251">
    <property type="entry name" value="RRM3_hnRNPR_like"/>
    <property type="match status" value="1"/>
</dbReference>
<accession>A0A8C4QDP3</accession>
<organism evidence="14 15">
    <name type="scientific">Eptatretus burgeri</name>
    <name type="common">Inshore hagfish</name>
    <dbReference type="NCBI Taxonomy" id="7764"/>
    <lineage>
        <taxon>Eukaryota</taxon>
        <taxon>Metazoa</taxon>
        <taxon>Chordata</taxon>
        <taxon>Craniata</taxon>
        <taxon>Vertebrata</taxon>
        <taxon>Cyclostomata</taxon>
        <taxon>Myxini</taxon>
        <taxon>Myxiniformes</taxon>
        <taxon>Myxinidae</taxon>
        <taxon>Eptatretinae</taxon>
        <taxon>Eptatretus</taxon>
    </lineage>
</organism>
<dbReference type="GO" id="GO:0000974">
    <property type="term" value="C:Prp19 complex"/>
    <property type="evidence" value="ECO:0007669"/>
    <property type="project" value="TreeGrafter"/>
</dbReference>
<dbReference type="InterPro" id="IPR019775">
    <property type="entry name" value="WD40_repeat_CS"/>
</dbReference>
<evidence type="ECO:0000256" key="11">
    <source>
        <dbReference type="PROSITE-ProRule" id="PRU00221"/>
    </source>
</evidence>
<dbReference type="InterPro" id="IPR045241">
    <property type="entry name" value="Prp46/PLRG1-like"/>
</dbReference>
<dbReference type="Gene3D" id="2.130.10.10">
    <property type="entry name" value="YVTN repeat-like/Quinoprotein amine dehydrogenase"/>
    <property type="match status" value="1"/>
</dbReference>
<keyword evidence="4" id="KW-0677">Repeat</keyword>
<dbReference type="InterPro" id="IPR036322">
    <property type="entry name" value="WD40_repeat_dom_sf"/>
</dbReference>
<dbReference type="CDD" id="cd00200">
    <property type="entry name" value="WD40"/>
    <property type="match status" value="1"/>
</dbReference>
<dbReference type="InterPro" id="IPR000504">
    <property type="entry name" value="RRM_dom"/>
</dbReference>